<evidence type="ECO:0000256" key="1">
    <source>
        <dbReference type="ARBA" id="ARBA00004496"/>
    </source>
</evidence>
<evidence type="ECO:0000313" key="11">
    <source>
        <dbReference type="EnsemblMetazoa" id="XP_020896728.1"/>
    </source>
</evidence>
<dbReference type="AlphaFoldDB" id="A0A913WZW4"/>
<feature type="domain" description="Histidine kinase/HSP90-like ATPase" evidence="10">
    <location>
        <begin position="39"/>
        <end position="193"/>
    </location>
</feature>
<keyword evidence="3" id="KW-0963">Cytoplasm</keyword>
<reference evidence="11" key="1">
    <citation type="submission" date="2022-11" db="UniProtKB">
        <authorList>
            <consortium name="EnsemblMetazoa"/>
        </authorList>
    </citation>
    <scope>IDENTIFICATION</scope>
</reference>
<dbReference type="GO" id="GO:0051082">
    <property type="term" value="F:unfolded protein binding"/>
    <property type="evidence" value="ECO:0007669"/>
    <property type="project" value="InterPro"/>
</dbReference>
<dbReference type="PRINTS" id="PR00775">
    <property type="entry name" value="HEATSHOCK90"/>
</dbReference>
<dbReference type="GO" id="GO:0005524">
    <property type="term" value="F:ATP binding"/>
    <property type="evidence" value="ECO:0007669"/>
    <property type="project" value="UniProtKB-KW"/>
</dbReference>
<evidence type="ECO:0000256" key="6">
    <source>
        <dbReference type="ARBA" id="ARBA00023016"/>
    </source>
</evidence>
<dbReference type="PROSITE" id="PS00298">
    <property type="entry name" value="HSP90"/>
    <property type="match status" value="1"/>
</dbReference>
<name>A0A913WZW4_EXADI</name>
<dbReference type="Gene3D" id="3.40.50.11260">
    <property type="match status" value="1"/>
</dbReference>
<dbReference type="PANTHER" id="PTHR11528">
    <property type="entry name" value="HEAT SHOCK PROTEIN 90 FAMILY MEMBER"/>
    <property type="match status" value="1"/>
</dbReference>
<dbReference type="CDD" id="cd16927">
    <property type="entry name" value="HATPase_Hsp90-like"/>
    <property type="match status" value="1"/>
</dbReference>
<dbReference type="SUPFAM" id="SSF55874">
    <property type="entry name" value="ATPase domain of HSP90 chaperone/DNA topoisomerase II/histidine kinase"/>
    <property type="match status" value="1"/>
</dbReference>
<dbReference type="NCBIfam" id="NF003555">
    <property type="entry name" value="PRK05218.1"/>
    <property type="match status" value="1"/>
</dbReference>
<feature type="region of interest" description="Disordered" evidence="9">
    <location>
        <begin position="697"/>
        <end position="726"/>
    </location>
</feature>
<dbReference type="Gene3D" id="1.20.120.790">
    <property type="entry name" value="Heat shock protein 90, C-terminal domain"/>
    <property type="match status" value="1"/>
</dbReference>
<feature type="compositionally biased region" description="Acidic residues" evidence="9">
    <location>
        <begin position="229"/>
        <end position="248"/>
    </location>
</feature>
<evidence type="ECO:0000256" key="2">
    <source>
        <dbReference type="ARBA" id="ARBA00008239"/>
    </source>
</evidence>
<evidence type="ECO:0000256" key="5">
    <source>
        <dbReference type="ARBA" id="ARBA00022840"/>
    </source>
</evidence>
<dbReference type="InterPro" id="IPR003594">
    <property type="entry name" value="HATPase_dom"/>
</dbReference>
<dbReference type="GeneID" id="110235604"/>
<keyword evidence="6" id="KW-0346">Stress response</keyword>
<feature type="binding site" evidence="8">
    <location>
        <position position="183"/>
    </location>
    <ligand>
        <name>ATP</name>
        <dbReference type="ChEBI" id="CHEBI:30616"/>
    </ligand>
</feature>
<dbReference type="GO" id="GO:0140662">
    <property type="term" value="F:ATP-dependent protein folding chaperone"/>
    <property type="evidence" value="ECO:0007669"/>
    <property type="project" value="InterPro"/>
</dbReference>
<keyword evidence="5 8" id="KW-0067">ATP-binding</keyword>
<dbReference type="InterPro" id="IPR020575">
    <property type="entry name" value="Hsp90_N"/>
</dbReference>
<feature type="binding site" evidence="8">
    <location>
        <position position="50"/>
    </location>
    <ligand>
        <name>ATP</name>
        <dbReference type="ChEBI" id="CHEBI:30616"/>
    </ligand>
</feature>
<comment type="subcellular location">
    <subcellularLocation>
        <location evidence="1">Cytoplasm</location>
    </subcellularLocation>
</comment>
<evidence type="ECO:0000256" key="3">
    <source>
        <dbReference type="ARBA" id="ARBA00022490"/>
    </source>
</evidence>
<protein>
    <recommendedName>
        <fullName evidence="10">Histidine kinase/HSP90-like ATPase domain-containing protein</fullName>
    </recommendedName>
</protein>
<evidence type="ECO:0000259" key="10">
    <source>
        <dbReference type="SMART" id="SM00387"/>
    </source>
</evidence>
<dbReference type="FunFam" id="3.30.230.80:FF:000001">
    <property type="entry name" value="Heat shock protein 90 alpha"/>
    <property type="match status" value="1"/>
</dbReference>
<dbReference type="GO" id="GO:0016887">
    <property type="term" value="F:ATP hydrolysis activity"/>
    <property type="evidence" value="ECO:0007669"/>
    <property type="project" value="InterPro"/>
</dbReference>
<dbReference type="PIRSF" id="PIRSF002583">
    <property type="entry name" value="Hsp90"/>
    <property type="match status" value="1"/>
</dbReference>
<feature type="region of interest" description="Disordered" evidence="9">
    <location>
        <begin position="223"/>
        <end position="269"/>
    </location>
</feature>
<accession>A0A913WZW4</accession>
<dbReference type="EnsemblMetazoa" id="XM_021041069.2">
    <property type="protein sequence ID" value="XP_020896728.1"/>
    <property type="gene ID" value="LOC110235604"/>
</dbReference>
<keyword evidence="12" id="KW-1185">Reference proteome</keyword>
<dbReference type="SUPFAM" id="SSF110942">
    <property type="entry name" value="HSP90 C-terminal domain"/>
    <property type="match status" value="1"/>
</dbReference>
<dbReference type="InterPro" id="IPR020568">
    <property type="entry name" value="Ribosomal_Su5_D2-typ_SF"/>
</dbReference>
<dbReference type="OMA" id="MRRMKEM"/>
<feature type="binding site" evidence="8">
    <location>
        <begin position="132"/>
        <end position="137"/>
    </location>
    <ligand>
        <name>ATP</name>
        <dbReference type="ChEBI" id="CHEBI:30616"/>
    </ligand>
</feature>
<dbReference type="FunFam" id="1.20.120.790:FF:000001">
    <property type="entry name" value="Heat shock protein 90 alpha"/>
    <property type="match status" value="1"/>
</dbReference>
<keyword evidence="7" id="KW-0143">Chaperone</keyword>
<dbReference type="GO" id="GO:0005737">
    <property type="term" value="C:cytoplasm"/>
    <property type="evidence" value="ECO:0007669"/>
    <property type="project" value="UniProtKB-SubCell"/>
</dbReference>
<feature type="binding site" evidence="8">
    <location>
        <position position="111"/>
    </location>
    <ligand>
        <name>ATP</name>
        <dbReference type="ChEBI" id="CHEBI:30616"/>
    </ligand>
</feature>
<dbReference type="SMART" id="SM00387">
    <property type="entry name" value="HATPase_c"/>
    <property type="match status" value="1"/>
</dbReference>
<feature type="binding site" evidence="8">
    <location>
        <position position="105"/>
    </location>
    <ligand>
        <name>ATP</name>
        <dbReference type="ChEBI" id="CHEBI:30616"/>
    </ligand>
</feature>
<keyword evidence="4 8" id="KW-0547">Nucleotide-binding</keyword>
<feature type="binding site" evidence="8">
    <location>
        <position position="92"/>
    </location>
    <ligand>
        <name>ATP</name>
        <dbReference type="ChEBI" id="CHEBI:30616"/>
    </ligand>
</feature>
<dbReference type="FunFam" id="3.30.565.10:FF:000001">
    <property type="entry name" value="Heat shock protein HSP 90-alpha"/>
    <property type="match status" value="1"/>
</dbReference>
<evidence type="ECO:0000256" key="9">
    <source>
        <dbReference type="SAM" id="MobiDB-lite"/>
    </source>
</evidence>
<feature type="binding site" evidence="8">
    <location>
        <position position="46"/>
    </location>
    <ligand>
        <name>ATP</name>
        <dbReference type="ChEBI" id="CHEBI:30616"/>
    </ligand>
</feature>
<feature type="binding site" evidence="8">
    <location>
        <position position="97"/>
    </location>
    <ligand>
        <name>ATP</name>
        <dbReference type="ChEBI" id="CHEBI:30616"/>
    </ligand>
</feature>
<evidence type="ECO:0000256" key="7">
    <source>
        <dbReference type="ARBA" id="ARBA00023186"/>
    </source>
</evidence>
<dbReference type="RefSeq" id="XP_020896728.1">
    <property type="nucleotide sequence ID" value="XM_021041069.2"/>
</dbReference>
<dbReference type="Pfam" id="PF00183">
    <property type="entry name" value="HSP90"/>
    <property type="match status" value="1"/>
</dbReference>
<feature type="binding site" evidence="8">
    <location>
        <begin position="112"/>
        <end position="113"/>
    </location>
    <ligand>
        <name>ATP</name>
        <dbReference type="ChEBI" id="CHEBI:30616"/>
    </ligand>
</feature>
<organism evidence="11 12">
    <name type="scientific">Exaiptasia diaphana</name>
    <name type="common">Tropical sea anemone</name>
    <name type="synonym">Aiptasia pulchella</name>
    <dbReference type="NCBI Taxonomy" id="2652724"/>
    <lineage>
        <taxon>Eukaryota</taxon>
        <taxon>Metazoa</taxon>
        <taxon>Cnidaria</taxon>
        <taxon>Anthozoa</taxon>
        <taxon>Hexacorallia</taxon>
        <taxon>Actiniaria</taxon>
        <taxon>Aiptasiidae</taxon>
        <taxon>Exaiptasia</taxon>
    </lineage>
</organism>
<sequence length="726" mass="83605">MPDIEEVQPMDEEAEAETFAFQAEIAQLMSLIINTFYSNKEIFLRELISNSSDALDKIRYESLTDPTKLDSCQDLKIEIVPNKEENCLIIRDTGIGMTKADLVNNLGTIAKSGTKSFMEALKAGADISMIGQFGVGFYSAYLVASKVVVHTKHNDDEQYIWESAAGGSFTVRRDTGEPLGRGTKIMLYMKEDQMDYIEEKKIKEIVKKHSQFIGYPIGLQLEKERDKEVSDDEEEEEEKKEEDAEEEDKDKPKIEDVDENEEKEKEKKKKKIKEKYTDLEVLNKTKPIWMRNTDEITNEEYGEFYKSLTNDWEDHLAVKHFSVEGQLEFRALLYVPKRAPFDLFENKKKRNNIKLYVRRVFIMDNCEDLIPEYLGFIKGVVDSEDLPLNISREMLQQNKILKVIRKNLVKKCLELFNEIAEDKDNYKKMYEQFSKNIKLGIHEDSVNRAKIAELLRYHSSTSGDEMTSLKDYVSRMKDNQKDIYFITGESKEQVAHSAFVERVKKRGFEVLYMVEPIDEYAVQQLKEYDGKKLVSVTKEGLELPEDEDEKKKREEKVAQYENLCKIIKDILDKKIEKVVVSSRLVSSPCCIVTSQFGWTANMERIMKAQALRDNSTLGYMAAKKHLEINPDHAIMETLKRKVEENKNDKSVKDLVMLLYETALMSSGFTLDDPQVHAGRIYRMIGLGLGIDEDAEAEAATDDAVVDDMPPLEGDDADDASKMEEVD</sequence>
<dbReference type="HAMAP" id="MF_00505">
    <property type="entry name" value="HSP90"/>
    <property type="match status" value="1"/>
</dbReference>
<dbReference type="SUPFAM" id="SSF54211">
    <property type="entry name" value="Ribosomal protein S5 domain 2-like"/>
    <property type="match status" value="1"/>
</dbReference>
<evidence type="ECO:0000313" key="12">
    <source>
        <dbReference type="Proteomes" id="UP000887567"/>
    </source>
</evidence>
<dbReference type="OrthoDB" id="5426351at2759"/>
<comment type="similarity">
    <text evidence="2">Belongs to the heat shock protein 90 family.</text>
</comment>
<dbReference type="InterPro" id="IPR001404">
    <property type="entry name" value="Hsp90_fam"/>
</dbReference>
<dbReference type="Gene3D" id="3.30.230.80">
    <property type="match status" value="1"/>
</dbReference>
<dbReference type="Gene3D" id="3.30.565.10">
    <property type="entry name" value="Histidine kinase-like ATPase, C-terminal domain"/>
    <property type="match status" value="1"/>
</dbReference>
<dbReference type="InterPro" id="IPR037196">
    <property type="entry name" value="HSP90_C"/>
</dbReference>
<dbReference type="InterPro" id="IPR019805">
    <property type="entry name" value="Heat_shock_protein_90_CS"/>
</dbReference>
<dbReference type="KEGG" id="epa:110235604"/>
<dbReference type="InterPro" id="IPR036890">
    <property type="entry name" value="HATPase_C_sf"/>
</dbReference>
<dbReference type="Pfam" id="PF13589">
    <property type="entry name" value="HATPase_c_3"/>
    <property type="match status" value="1"/>
</dbReference>
<dbReference type="FunFam" id="3.40.50.11260:FF:000001">
    <property type="entry name" value="Heat shock protein 90 alpha"/>
    <property type="match status" value="1"/>
</dbReference>
<evidence type="ECO:0000256" key="8">
    <source>
        <dbReference type="PIRSR" id="PIRSR002583-1"/>
    </source>
</evidence>
<feature type="binding site" evidence="8">
    <location>
        <position position="392"/>
    </location>
    <ligand>
        <name>ATP</name>
        <dbReference type="ChEBI" id="CHEBI:30616"/>
    </ligand>
</feature>
<dbReference type="Proteomes" id="UP000887567">
    <property type="component" value="Unplaced"/>
</dbReference>
<proteinExistence type="inferred from homology"/>
<evidence type="ECO:0000256" key="4">
    <source>
        <dbReference type="ARBA" id="ARBA00022741"/>
    </source>
</evidence>